<organism evidence="1 2">
    <name type="scientific">Sparassis crispa</name>
    <dbReference type="NCBI Taxonomy" id="139825"/>
    <lineage>
        <taxon>Eukaryota</taxon>
        <taxon>Fungi</taxon>
        <taxon>Dikarya</taxon>
        <taxon>Basidiomycota</taxon>
        <taxon>Agaricomycotina</taxon>
        <taxon>Agaricomycetes</taxon>
        <taxon>Polyporales</taxon>
        <taxon>Sparassidaceae</taxon>
        <taxon>Sparassis</taxon>
    </lineage>
</organism>
<dbReference type="GeneID" id="38777487"/>
<evidence type="ECO:0000313" key="1">
    <source>
        <dbReference type="EMBL" id="GBE80570.1"/>
    </source>
</evidence>
<protein>
    <submittedName>
        <fullName evidence="1">Uncharacterized protein</fullName>
    </submittedName>
</protein>
<sequence length="103" mass="11733">MSPLNILDAGADIVTVGRILPSAYDKLRNKLPHERLMKGEIYQDGTLDYLEASQDKILPTEYATLHDRYITAEKARETLGAPMFLGSFQHRKEIAQWKSDVRT</sequence>
<comment type="caution">
    <text evidence="1">The sequence shown here is derived from an EMBL/GenBank/DDBJ whole genome shotgun (WGS) entry which is preliminary data.</text>
</comment>
<name>A0A401GEH2_9APHY</name>
<dbReference type="AlphaFoldDB" id="A0A401GEH2"/>
<keyword evidence="2" id="KW-1185">Reference proteome</keyword>
<reference evidence="1 2" key="1">
    <citation type="journal article" date="2018" name="Sci. Rep.">
        <title>Genome sequence of the cauliflower mushroom Sparassis crispa (Hanabiratake) and its association with beneficial usage.</title>
        <authorList>
            <person name="Kiyama R."/>
            <person name="Furutani Y."/>
            <person name="Kawaguchi K."/>
            <person name="Nakanishi T."/>
        </authorList>
    </citation>
    <scope>NUCLEOTIDE SEQUENCE [LARGE SCALE GENOMIC DNA]</scope>
</reference>
<gene>
    <name evidence="1" type="ORF">SCP_0302850</name>
</gene>
<dbReference type="Proteomes" id="UP000287166">
    <property type="component" value="Unassembled WGS sequence"/>
</dbReference>
<dbReference type="InParanoid" id="A0A401GEH2"/>
<dbReference type="EMBL" id="BFAD01000003">
    <property type="protein sequence ID" value="GBE80570.1"/>
    <property type="molecule type" value="Genomic_DNA"/>
</dbReference>
<accession>A0A401GEH2</accession>
<evidence type="ECO:0000313" key="2">
    <source>
        <dbReference type="Proteomes" id="UP000287166"/>
    </source>
</evidence>
<dbReference type="RefSeq" id="XP_027611483.1">
    <property type="nucleotide sequence ID" value="XM_027755682.1"/>
</dbReference>
<proteinExistence type="predicted"/>